<dbReference type="OrthoDB" id="408562at2759"/>
<dbReference type="EMBL" id="CAMXCT010003486">
    <property type="protein sequence ID" value="CAI4004750.1"/>
    <property type="molecule type" value="Genomic_DNA"/>
</dbReference>
<evidence type="ECO:0000313" key="6">
    <source>
        <dbReference type="Proteomes" id="UP001152797"/>
    </source>
</evidence>
<evidence type="ECO:0000256" key="1">
    <source>
        <dbReference type="ARBA" id="ARBA00022603"/>
    </source>
</evidence>
<sequence length="321" mass="35536">MPQAVRKHRLKKKEKKKTANVKAIVTQAILAASLSPQILENPKAFTIGSACSGWCSELFACHRLQLPYIPVFACDINAHCKKGFLASRGPEPEKVKEKGMAKEEAALFGSLSVGLLPTCPVLEELKKLKKDGRDAYYLSWRMLNALDYGTPQNRERVMICGIRSDDGAREMAWPPPVRVRKSIHGYIDSAIEGDTAFPGRLPTPRSERRNVEQVLKKLQSQGRQPLQSPFVIDIGGSKPHFSEGYSPCITHTRGGSGGHWLTWKQRKMTTVELIQLMDVPPASLQMSRVSPRQIGLMAGNAIPVKMLSRVLRAALQSANMA</sequence>
<dbReference type="Proteomes" id="UP001152797">
    <property type="component" value="Unassembled WGS sequence"/>
</dbReference>
<protein>
    <submittedName>
        <fullName evidence="5">Modification methylase NgoBI</fullName>
    </submittedName>
</protein>
<evidence type="ECO:0000313" key="5">
    <source>
        <dbReference type="EMBL" id="CAL4792062.1"/>
    </source>
</evidence>
<dbReference type="InterPro" id="IPR001525">
    <property type="entry name" value="C5_MeTfrase"/>
</dbReference>
<evidence type="ECO:0000256" key="2">
    <source>
        <dbReference type="ARBA" id="ARBA00022679"/>
    </source>
</evidence>
<reference evidence="4" key="2">
    <citation type="submission" date="2024-04" db="EMBL/GenBank/DDBJ databases">
        <authorList>
            <person name="Chen Y."/>
            <person name="Shah S."/>
            <person name="Dougan E. K."/>
            <person name="Thang M."/>
            <person name="Chan C."/>
        </authorList>
    </citation>
    <scope>NUCLEOTIDE SEQUENCE [LARGE SCALE GENOMIC DNA]</scope>
</reference>
<dbReference type="EMBL" id="CAMXCT020003486">
    <property type="protein sequence ID" value="CAL1158125.1"/>
    <property type="molecule type" value="Genomic_DNA"/>
</dbReference>
<dbReference type="Pfam" id="PF00145">
    <property type="entry name" value="DNA_methylase"/>
    <property type="match status" value="1"/>
</dbReference>
<dbReference type="Gene3D" id="3.90.120.10">
    <property type="entry name" value="DNA Methylase, subunit A, domain 2"/>
    <property type="match status" value="1"/>
</dbReference>
<gene>
    <name evidence="3" type="ORF">C1SCF055_LOCUS30523</name>
</gene>
<dbReference type="GO" id="GO:0032259">
    <property type="term" value="P:methylation"/>
    <property type="evidence" value="ECO:0007669"/>
    <property type="project" value="UniProtKB-KW"/>
</dbReference>
<comment type="caution">
    <text evidence="3">The sequence shown here is derived from an EMBL/GenBank/DDBJ whole genome shotgun (WGS) entry which is preliminary data.</text>
</comment>
<proteinExistence type="predicted"/>
<organism evidence="3">
    <name type="scientific">Cladocopium goreaui</name>
    <dbReference type="NCBI Taxonomy" id="2562237"/>
    <lineage>
        <taxon>Eukaryota</taxon>
        <taxon>Sar</taxon>
        <taxon>Alveolata</taxon>
        <taxon>Dinophyceae</taxon>
        <taxon>Suessiales</taxon>
        <taxon>Symbiodiniaceae</taxon>
        <taxon>Cladocopium</taxon>
    </lineage>
</organism>
<reference evidence="3" key="1">
    <citation type="submission" date="2022-10" db="EMBL/GenBank/DDBJ databases">
        <authorList>
            <person name="Chen Y."/>
            <person name="Dougan E. K."/>
            <person name="Chan C."/>
            <person name="Rhodes N."/>
            <person name="Thang M."/>
        </authorList>
    </citation>
    <scope>NUCLEOTIDE SEQUENCE</scope>
</reference>
<keyword evidence="6" id="KW-1185">Reference proteome</keyword>
<accession>A0A9P1GBJ0</accession>
<dbReference type="GO" id="GO:0008168">
    <property type="term" value="F:methyltransferase activity"/>
    <property type="evidence" value="ECO:0007669"/>
    <property type="project" value="UniProtKB-KW"/>
</dbReference>
<dbReference type="InterPro" id="IPR029063">
    <property type="entry name" value="SAM-dependent_MTases_sf"/>
</dbReference>
<keyword evidence="1 5" id="KW-0489">Methyltransferase</keyword>
<evidence type="ECO:0000313" key="3">
    <source>
        <dbReference type="EMBL" id="CAI4004750.1"/>
    </source>
</evidence>
<name>A0A9P1GBJ0_9DINO</name>
<dbReference type="Gene3D" id="3.40.50.150">
    <property type="entry name" value="Vaccinia Virus protein VP39"/>
    <property type="match status" value="1"/>
</dbReference>
<evidence type="ECO:0000313" key="4">
    <source>
        <dbReference type="EMBL" id="CAL1158125.1"/>
    </source>
</evidence>
<keyword evidence="2" id="KW-0808">Transferase</keyword>
<dbReference type="EMBL" id="CAMXCT030003486">
    <property type="protein sequence ID" value="CAL4792062.1"/>
    <property type="molecule type" value="Genomic_DNA"/>
</dbReference>
<dbReference type="SUPFAM" id="SSF53335">
    <property type="entry name" value="S-adenosyl-L-methionine-dependent methyltransferases"/>
    <property type="match status" value="1"/>
</dbReference>
<dbReference type="AlphaFoldDB" id="A0A9P1GBJ0"/>